<dbReference type="PANTHER" id="PTHR43179">
    <property type="entry name" value="RHAMNOSYLTRANSFERASE WBBL"/>
    <property type="match status" value="1"/>
</dbReference>
<dbReference type="SUPFAM" id="SSF53448">
    <property type="entry name" value="Nucleotide-diphospho-sugar transferases"/>
    <property type="match status" value="1"/>
</dbReference>
<dbReference type="AlphaFoldDB" id="A0A840I9G4"/>
<dbReference type="Gene3D" id="3.90.550.10">
    <property type="entry name" value="Spore Coat Polysaccharide Biosynthesis Protein SpsA, Chain A"/>
    <property type="match status" value="1"/>
</dbReference>
<dbReference type="Pfam" id="PF00535">
    <property type="entry name" value="Glycos_transf_2"/>
    <property type="match status" value="1"/>
</dbReference>
<dbReference type="RefSeq" id="WP_183339720.1">
    <property type="nucleotide sequence ID" value="NZ_JACHNU010000001.1"/>
</dbReference>
<dbReference type="InterPro" id="IPR001173">
    <property type="entry name" value="Glyco_trans_2-like"/>
</dbReference>
<keyword evidence="3" id="KW-0328">Glycosyltransferase</keyword>
<evidence type="ECO:0000259" key="5">
    <source>
        <dbReference type="Pfam" id="PF00535"/>
    </source>
</evidence>
<dbReference type="InterPro" id="IPR029044">
    <property type="entry name" value="Nucleotide-diphossugar_trans"/>
</dbReference>
<proteinExistence type="inferred from homology"/>
<evidence type="ECO:0000256" key="4">
    <source>
        <dbReference type="ARBA" id="ARBA00022679"/>
    </source>
</evidence>
<evidence type="ECO:0000313" key="7">
    <source>
        <dbReference type="Proteomes" id="UP000585272"/>
    </source>
</evidence>
<dbReference type="PANTHER" id="PTHR43179:SF12">
    <property type="entry name" value="GALACTOFURANOSYLTRANSFERASE GLFT2"/>
    <property type="match status" value="1"/>
</dbReference>
<keyword evidence="7" id="KW-1185">Reference proteome</keyword>
<keyword evidence="4 6" id="KW-0808">Transferase</keyword>
<name>A0A840I9G4_9ACTN</name>
<gene>
    <name evidence="6" type="ORF">BDZ31_001079</name>
</gene>
<feature type="domain" description="Glycosyltransferase 2-like" evidence="5">
    <location>
        <begin position="5"/>
        <end position="171"/>
    </location>
</feature>
<evidence type="ECO:0000256" key="3">
    <source>
        <dbReference type="ARBA" id="ARBA00022676"/>
    </source>
</evidence>
<protein>
    <submittedName>
        <fullName evidence="6">GT2 family glycosyltransferase</fullName>
    </submittedName>
</protein>
<comment type="pathway">
    <text evidence="1">Cell wall biogenesis; cell wall polysaccharide biosynthesis.</text>
</comment>
<dbReference type="Proteomes" id="UP000585272">
    <property type="component" value="Unassembled WGS sequence"/>
</dbReference>
<sequence length="308" mass="32488">MRADIVVVTWHGREVLASCLEHLERQTERHRVIVVDNASGDGTAELVGERFPHVTFVELPENRGFGAAVNAGAAVGDGEAIVLVNNDVDADPGFVAALLAPLRGDARVGMVAGMTLMPGREAVDAFGIQLDAGLAAYNRLRHASPAEAENAGLLAGPSGGAAAYRRAAFDAVGGFDETLIAYGEDVDLLLRLRAAGWKAAAAPAARGVHLGGATIGVDSPQQRWLSGFARGFLLRRWGVLRSRSALHALTVDALVIGWGVARHRTLSPLRSRVAGWRAAGRGSRLLPAGAVDESIRLVEAVRRLRSAR</sequence>
<evidence type="ECO:0000313" key="6">
    <source>
        <dbReference type="EMBL" id="MBB4661506.1"/>
    </source>
</evidence>
<comment type="similarity">
    <text evidence="2">Belongs to the glycosyltransferase 2 family.</text>
</comment>
<evidence type="ECO:0000256" key="2">
    <source>
        <dbReference type="ARBA" id="ARBA00006739"/>
    </source>
</evidence>
<reference evidence="6 7" key="1">
    <citation type="submission" date="2020-08" db="EMBL/GenBank/DDBJ databases">
        <title>Genomic Encyclopedia of Archaeal and Bacterial Type Strains, Phase II (KMG-II): from individual species to whole genera.</title>
        <authorList>
            <person name="Goeker M."/>
        </authorList>
    </citation>
    <scope>NUCLEOTIDE SEQUENCE [LARGE SCALE GENOMIC DNA]</scope>
    <source>
        <strain evidence="6 7">DSM 23288</strain>
    </source>
</reference>
<comment type="caution">
    <text evidence="6">The sequence shown here is derived from an EMBL/GenBank/DDBJ whole genome shotgun (WGS) entry which is preliminary data.</text>
</comment>
<dbReference type="EMBL" id="JACHNU010000001">
    <property type="protein sequence ID" value="MBB4661506.1"/>
    <property type="molecule type" value="Genomic_DNA"/>
</dbReference>
<organism evidence="6 7">
    <name type="scientific">Conexibacter arvalis</name>
    <dbReference type="NCBI Taxonomy" id="912552"/>
    <lineage>
        <taxon>Bacteria</taxon>
        <taxon>Bacillati</taxon>
        <taxon>Actinomycetota</taxon>
        <taxon>Thermoleophilia</taxon>
        <taxon>Solirubrobacterales</taxon>
        <taxon>Conexibacteraceae</taxon>
        <taxon>Conexibacter</taxon>
    </lineage>
</organism>
<evidence type="ECO:0000256" key="1">
    <source>
        <dbReference type="ARBA" id="ARBA00004776"/>
    </source>
</evidence>
<dbReference type="GO" id="GO:0016757">
    <property type="term" value="F:glycosyltransferase activity"/>
    <property type="evidence" value="ECO:0007669"/>
    <property type="project" value="UniProtKB-KW"/>
</dbReference>
<accession>A0A840I9G4</accession>